<proteinExistence type="predicted"/>
<dbReference type="RefSeq" id="XP_035340482.1">
    <property type="nucleotide sequence ID" value="XM_035484589.1"/>
</dbReference>
<dbReference type="GeneID" id="55988900"/>
<reference evidence="2" key="1">
    <citation type="submission" date="2020-06" db="EMBL/GenBank/DDBJ databases">
        <title>A chromosome-scale genome assembly of Talaromyces rugulosus W13939.</title>
        <authorList>
            <person name="Wang B."/>
            <person name="Guo L."/>
            <person name="Ye K."/>
            <person name="Wang L."/>
        </authorList>
    </citation>
    <scope>NUCLEOTIDE SEQUENCE [LARGE SCALE GENOMIC DNA]</scope>
    <source>
        <strain evidence="2">W13939</strain>
    </source>
</reference>
<dbReference type="AlphaFoldDB" id="A0A7H8QM99"/>
<accession>A0A7H8QM99</accession>
<sequence length="86" mass="9275">MAYSLIISAYPDSAVSVDVLDRVNAEVIAGQDVLRNLTPDSGIYVNEATKKYDPDVVLYGPGFVGSDYWTVASDGRLCQATELSNN</sequence>
<evidence type="ECO:0000313" key="2">
    <source>
        <dbReference type="Proteomes" id="UP000509510"/>
    </source>
</evidence>
<organism evidence="1 2">
    <name type="scientific">Talaromyces rugulosus</name>
    <name type="common">Penicillium rugulosum</name>
    <dbReference type="NCBI Taxonomy" id="121627"/>
    <lineage>
        <taxon>Eukaryota</taxon>
        <taxon>Fungi</taxon>
        <taxon>Dikarya</taxon>
        <taxon>Ascomycota</taxon>
        <taxon>Pezizomycotina</taxon>
        <taxon>Eurotiomycetes</taxon>
        <taxon>Eurotiomycetidae</taxon>
        <taxon>Eurotiales</taxon>
        <taxon>Trichocomaceae</taxon>
        <taxon>Talaromyces</taxon>
        <taxon>Talaromyces sect. Islandici</taxon>
    </lineage>
</organism>
<dbReference type="EMBL" id="CP055898">
    <property type="protein sequence ID" value="QKX54303.1"/>
    <property type="molecule type" value="Genomic_DNA"/>
</dbReference>
<gene>
    <name evidence="1" type="ORF">TRUGW13939_01389</name>
</gene>
<protein>
    <submittedName>
        <fullName evidence="1">Uncharacterized protein</fullName>
    </submittedName>
</protein>
<dbReference type="KEGG" id="trg:TRUGW13939_01389"/>
<evidence type="ECO:0000313" key="1">
    <source>
        <dbReference type="EMBL" id="QKX54303.1"/>
    </source>
</evidence>
<keyword evidence="2" id="KW-1185">Reference proteome</keyword>
<dbReference type="Proteomes" id="UP000509510">
    <property type="component" value="Chromosome I"/>
</dbReference>
<name>A0A7H8QM99_TALRU</name>